<comment type="similarity">
    <text evidence="5">Belongs to the TRAPP small subunits family. BET5 subfamily.</text>
</comment>
<dbReference type="GO" id="GO:0005794">
    <property type="term" value="C:Golgi apparatus"/>
    <property type="evidence" value="ECO:0007669"/>
    <property type="project" value="UniProtKB-SubCell"/>
</dbReference>
<evidence type="ECO:0000256" key="1">
    <source>
        <dbReference type="ARBA" id="ARBA00022448"/>
    </source>
</evidence>
<dbReference type="InterPro" id="IPR011012">
    <property type="entry name" value="Longin-like_dom_sf"/>
</dbReference>
<organism evidence="7 8">
    <name type="scientific">Magnusiomyces paraingens</name>
    <dbReference type="NCBI Taxonomy" id="2606893"/>
    <lineage>
        <taxon>Eukaryota</taxon>
        <taxon>Fungi</taxon>
        <taxon>Dikarya</taxon>
        <taxon>Ascomycota</taxon>
        <taxon>Saccharomycotina</taxon>
        <taxon>Dipodascomycetes</taxon>
        <taxon>Dipodascales</taxon>
        <taxon>Dipodascaceae</taxon>
        <taxon>Magnusiomyces</taxon>
    </lineage>
</organism>
<evidence type="ECO:0000313" key="8">
    <source>
        <dbReference type="Proteomes" id="UP000398389"/>
    </source>
</evidence>
<evidence type="ECO:0000256" key="2">
    <source>
        <dbReference type="ARBA" id="ARBA00022824"/>
    </source>
</evidence>
<dbReference type="AlphaFoldDB" id="A0A5E8BEX7"/>
<keyword evidence="3 6" id="KW-0931">ER-Golgi transport</keyword>
<dbReference type="Gene3D" id="3.30.450.70">
    <property type="match status" value="1"/>
</dbReference>
<keyword evidence="1 6" id="KW-0813">Transport</keyword>
<dbReference type="OrthoDB" id="3364529at2759"/>
<dbReference type="PANTHER" id="PTHR23249:SF16">
    <property type="entry name" value="TRAFFICKING PROTEIN PARTICLE COMPLEX SUBUNIT 1"/>
    <property type="match status" value="1"/>
</dbReference>
<proteinExistence type="inferred from homology"/>
<evidence type="ECO:0000256" key="5">
    <source>
        <dbReference type="ARBA" id="ARBA00038167"/>
    </source>
</evidence>
<keyword evidence="4 6" id="KW-0333">Golgi apparatus</keyword>
<gene>
    <name evidence="7" type="ORF">SAPINGB_P002203</name>
</gene>
<dbReference type="InterPro" id="IPR007233">
    <property type="entry name" value="TRAPPC"/>
</dbReference>
<evidence type="ECO:0000256" key="3">
    <source>
        <dbReference type="ARBA" id="ARBA00022892"/>
    </source>
</evidence>
<dbReference type="GO" id="GO:0030008">
    <property type="term" value="C:TRAPP complex"/>
    <property type="evidence" value="ECO:0007669"/>
    <property type="project" value="UniProtKB-UniRule"/>
</dbReference>
<protein>
    <recommendedName>
        <fullName evidence="6">Trafficking protein particle complex subunit</fullName>
    </recommendedName>
</protein>
<dbReference type="EMBL" id="CABVLU010000002">
    <property type="protein sequence ID" value="VVT49302.1"/>
    <property type="molecule type" value="Genomic_DNA"/>
</dbReference>
<dbReference type="GO" id="GO:0006888">
    <property type="term" value="P:endoplasmic reticulum to Golgi vesicle-mediated transport"/>
    <property type="evidence" value="ECO:0007669"/>
    <property type="project" value="UniProtKB-UniRule"/>
</dbReference>
<dbReference type="PANTHER" id="PTHR23249">
    <property type="entry name" value="TRAFFICKING PROTEIN PARTICLE COMPLEX SUBUNIT"/>
    <property type="match status" value="1"/>
</dbReference>
<keyword evidence="2 6" id="KW-0256">Endoplasmic reticulum</keyword>
<dbReference type="SUPFAM" id="SSF64356">
    <property type="entry name" value="SNARE-like"/>
    <property type="match status" value="1"/>
</dbReference>
<dbReference type="GeneID" id="43581022"/>
<dbReference type="RefSeq" id="XP_031852813.1">
    <property type="nucleotide sequence ID" value="XM_031996922.1"/>
</dbReference>
<dbReference type="GO" id="GO:0005783">
    <property type="term" value="C:endoplasmic reticulum"/>
    <property type="evidence" value="ECO:0007669"/>
    <property type="project" value="UniProtKB-SubCell"/>
</dbReference>
<dbReference type="SMART" id="SM01399">
    <property type="entry name" value="Sybindin"/>
    <property type="match status" value="1"/>
</dbReference>
<evidence type="ECO:0000313" key="7">
    <source>
        <dbReference type="EMBL" id="VVT49302.1"/>
    </source>
</evidence>
<comment type="subunit">
    <text evidence="6">Part of the multisubunit transport protein particle (TRAPP) complex.</text>
</comment>
<dbReference type="Pfam" id="PF04099">
    <property type="entry name" value="Sybindin"/>
    <property type="match status" value="1"/>
</dbReference>
<keyword evidence="8" id="KW-1185">Reference proteome</keyword>
<comment type="subcellular location">
    <subcellularLocation>
        <location evidence="6">Endoplasmic reticulum</location>
    </subcellularLocation>
    <subcellularLocation>
        <location evidence="6">Golgi apparatus</location>
        <location evidence="6">cis-Golgi network</location>
    </subcellularLocation>
</comment>
<reference evidence="7 8" key="1">
    <citation type="submission" date="2019-09" db="EMBL/GenBank/DDBJ databases">
        <authorList>
            <person name="Brejova B."/>
        </authorList>
    </citation>
    <scope>NUCLEOTIDE SEQUENCE [LARGE SCALE GENOMIC DNA]</scope>
</reference>
<dbReference type="Proteomes" id="UP000398389">
    <property type="component" value="Unassembled WGS sequence"/>
</dbReference>
<accession>A0A5E8BEX7</accession>
<evidence type="ECO:0000256" key="4">
    <source>
        <dbReference type="ARBA" id="ARBA00023034"/>
    </source>
</evidence>
<evidence type="ECO:0000256" key="6">
    <source>
        <dbReference type="RuleBase" id="RU366065"/>
    </source>
</evidence>
<name>A0A5E8BEX7_9ASCO</name>
<sequence>MTIYSFWIFDRHCNCVYAKDWQRQRAARRPNSYIGSSATGGLGSPLATKASLDSSASAAAAASGAGGSSSSSLQSFVPGDFVYRRAPPPLQVDANVLQPSVAVVPRGQKNNGPSAIAATALHHPLFDSELGKLVFGVVFSLRNMARKLTDDADGFTTFSTSKYKVHFYETPSNVRFVLVSDPGLESQGAVLRHIYGSMYVEYASKNPLYPVDPVSSAVLANDLLVLDIESYIASLPGFE</sequence>